<comment type="subcellular location">
    <subcellularLocation>
        <location evidence="1">Cell membrane</location>
        <topology evidence="1">Multi-pass membrane protein</topology>
    </subcellularLocation>
</comment>
<reference evidence="8" key="1">
    <citation type="submission" date="2021-06" db="EMBL/GenBank/DDBJ databases">
        <title>Vibrio nov. sp., novel gut bacterium isolated from Yellow Sea oyster.</title>
        <authorList>
            <person name="Muhammad N."/>
            <person name="Nguyen T.H."/>
            <person name="Lee Y.-J."/>
            <person name="Ko J."/>
            <person name="Kim S.-G."/>
        </authorList>
    </citation>
    <scope>NUCLEOTIDE SEQUENCE</scope>
    <source>
        <strain evidence="8">OG9-811</strain>
    </source>
</reference>
<dbReference type="Pfam" id="PF00482">
    <property type="entry name" value="T2SSF"/>
    <property type="match status" value="1"/>
</dbReference>
<gene>
    <name evidence="8" type="ORF">KNV97_15400</name>
</gene>
<evidence type="ECO:0000256" key="3">
    <source>
        <dbReference type="ARBA" id="ARBA00022692"/>
    </source>
</evidence>
<sequence length="316" mass="34870">MNSMVAFIQEFSFSRENVILLMILLSTVFVVSAVFLVAVGGRTPMKKRLDSIAIPSEGEEKKSKLKNKLDSLSPILTPQSSKERDDIRSKLIRAGFHDESAISYFYVIKIVATFIGLTLAGFYYVFSGTDAGLIVFVAFGAGIGMFIPNMVLNHLMKKRQTRIKRGVPDALDLLVVCTESGLGLNMALVRIARELALSHPDLAEELDTVCLKIKAGYEMPHAFRDMVERTGVTELSGLVGMLSHASRIGGSLAQTLRDYTEDYRDKRNQEVEEIAAKIPTKMVFPMILCIWPAFFIVVLGPAVLAAIDGFSQINGR</sequence>
<evidence type="ECO:0000256" key="4">
    <source>
        <dbReference type="ARBA" id="ARBA00022989"/>
    </source>
</evidence>
<dbReference type="EMBL" id="CP076643">
    <property type="protein sequence ID" value="QXO16848.1"/>
    <property type="molecule type" value="Genomic_DNA"/>
</dbReference>
<keyword evidence="5 6" id="KW-0472">Membrane</keyword>
<evidence type="ECO:0000313" key="9">
    <source>
        <dbReference type="Proteomes" id="UP000694232"/>
    </source>
</evidence>
<protein>
    <submittedName>
        <fullName evidence="8">Type II secretion system F family protein</fullName>
    </submittedName>
</protein>
<evidence type="ECO:0000256" key="6">
    <source>
        <dbReference type="SAM" id="Phobius"/>
    </source>
</evidence>
<evidence type="ECO:0000313" key="8">
    <source>
        <dbReference type="EMBL" id="QXO16848.1"/>
    </source>
</evidence>
<proteinExistence type="predicted"/>
<dbReference type="PANTHER" id="PTHR35007:SF2">
    <property type="entry name" value="PILUS ASSEMBLE PROTEIN"/>
    <property type="match status" value="1"/>
</dbReference>
<evidence type="ECO:0000259" key="7">
    <source>
        <dbReference type="Pfam" id="PF00482"/>
    </source>
</evidence>
<evidence type="ECO:0000256" key="2">
    <source>
        <dbReference type="ARBA" id="ARBA00022475"/>
    </source>
</evidence>
<keyword evidence="9" id="KW-1185">Reference proteome</keyword>
<feature type="transmembrane region" description="Helical" evidence="6">
    <location>
        <begin position="132"/>
        <end position="155"/>
    </location>
</feature>
<feature type="transmembrane region" description="Helical" evidence="6">
    <location>
        <begin position="283"/>
        <end position="307"/>
    </location>
</feature>
<dbReference type="PANTHER" id="PTHR35007">
    <property type="entry name" value="INTEGRAL MEMBRANE PROTEIN-RELATED"/>
    <property type="match status" value="1"/>
</dbReference>
<evidence type="ECO:0000256" key="5">
    <source>
        <dbReference type="ARBA" id="ARBA00023136"/>
    </source>
</evidence>
<name>A0A975YML8_9VIBR</name>
<evidence type="ECO:0000256" key="1">
    <source>
        <dbReference type="ARBA" id="ARBA00004651"/>
    </source>
</evidence>
<dbReference type="AlphaFoldDB" id="A0A975YML8"/>
<accession>A0A975YML8</accession>
<dbReference type="InterPro" id="IPR018076">
    <property type="entry name" value="T2SS_GspF_dom"/>
</dbReference>
<feature type="transmembrane region" description="Helical" evidence="6">
    <location>
        <begin position="18"/>
        <end position="39"/>
    </location>
</feature>
<dbReference type="RefSeq" id="WP_218562271.1">
    <property type="nucleotide sequence ID" value="NZ_CP076643.1"/>
</dbReference>
<feature type="domain" description="Type II secretion system protein GspF" evidence="7">
    <location>
        <begin position="171"/>
        <end position="299"/>
    </location>
</feature>
<dbReference type="KEGG" id="vos:KNV97_15400"/>
<keyword evidence="3 6" id="KW-0812">Transmembrane</keyword>
<dbReference type="Proteomes" id="UP000694232">
    <property type="component" value="Chromosome 1"/>
</dbReference>
<feature type="transmembrane region" description="Helical" evidence="6">
    <location>
        <begin position="103"/>
        <end position="126"/>
    </location>
</feature>
<dbReference type="GO" id="GO:0005886">
    <property type="term" value="C:plasma membrane"/>
    <property type="evidence" value="ECO:0007669"/>
    <property type="project" value="UniProtKB-SubCell"/>
</dbReference>
<organism evidence="8 9">
    <name type="scientific">Vibrio ostreae</name>
    <dbReference type="NCBI Taxonomy" id="2841925"/>
    <lineage>
        <taxon>Bacteria</taxon>
        <taxon>Pseudomonadati</taxon>
        <taxon>Pseudomonadota</taxon>
        <taxon>Gammaproteobacteria</taxon>
        <taxon>Vibrionales</taxon>
        <taxon>Vibrionaceae</taxon>
        <taxon>Vibrio</taxon>
    </lineage>
</organism>
<keyword evidence="4 6" id="KW-1133">Transmembrane helix</keyword>
<keyword evidence="2" id="KW-1003">Cell membrane</keyword>